<evidence type="ECO:0000259" key="6">
    <source>
        <dbReference type="Pfam" id="PF00004"/>
    </source>
</evidence>
<evidence type="ECO:0000256" key="1">
    <source>
        <dbReference type="ARBA" id="ARBA00006914"/>
    </source>
</evidence>
<dbReference type="PROSITE" id="PS00674">
    <property type="entry name" value="AAA"/>
    <property type="match status" value="1"/>
</dbReference>
<keyword evidence="8" id="KW-1185">Reference proteome</keyword>
<accession>A0ABY7CQH6</accession>
<dbReference type="RefSeq" id="XP_053021936.1">
    <property type="nucleotide sequence ID" value="XM_053170679.1"/>
</dbReference>
<name>A0ABY7CQH6_9BASI</name>
<dbReference type="PANTHER" id="PTHR23077:SF171">
    <property type="entry name" value="NUCLEAR VALOSIN-CONTAINING PROTEIN-LIKE"/>
    <property type="match status" value="1"/>
</dbReference>
<protein>
    <recommendedName>
        <fullName evidence="6">ATPase AAA-type core domain-containing protein</fullName>
    </recommendedName>
</protein>
<dbReference type="GeneID" id="77811574"/>
<proteinExistence type="inferred from homology"/>
<dbReference type="SUPFAM" id="SSF52540">
    <property type="entry name" value="P-loop containing nucleoside triphosphate hydrolases"/>
    <property type="match status" value="1"/>
</dbReference>
<dbReference type="InterPro" id="IPR027417">
    <property type="entry name" value="P-loop_NTPase"/>
</dbReference>
<dbReference type="InterPro" id="IPR003960">
    <property type="entry name" value="ATPase_AAA_CS"/>
</dbReference>
<feature type="domain" description="ATPase AAA-type core" evidence="6">
    <location>
        <begin position="1"/>
        <end position="74"/>
    </location>
</feature>
<organism evidence="7 8">
    <name type="scientific">Puccinia triticina</name>
    <dbReference type="NCBI Taxonomy" id="208348"/>
    <lineage>
        <taxon>Eukaryota</taxon>
        <taxon>Fungi</taxon>
        <taxon>Dikarya</taxon>
        <taxon>Basidiomycota</taxon>
        <taxon>Pucciniomycotina</taxon>
        <taxon>Pucciniomycetes</taxon>
        <taxon>Pucciniales</taxon>
        <taxon>Pucciniaceae</taxon>
        <taxon>Puccinia</taxon>
    </lineage>
</organism>
<reference evidence="7" key="1">
    <citation type="submission" date="2022-10" db="EMBL/GenBank/DDBJ databases">
        <title>Puccinia triticina Genome sequencing and assembly.</title>
        <authorList>
            <person name="Li C."/>
        </authorList>
    </citation>
    <scope>NUCLEOTIDE SEQUENCE</scope>
    <source>
        <strain evidence="7">Pt15</strain>
    </source>
</reference>
<dbReference type="EMBL" id="CP110427">
    <property type="protein sequence ID" value="WAQ86381.1"/>
    <property type="molecule type" value="Genomic_DNA"/>
</dbReference>
<feature type="region of interest" description="Disordered" evidence="5">
    <location>
        <begin position="207"/>
        <end position="229"/>
    </location>
</feature>
<keyword evidence="3 4" id="KW-0067">ATP-binding</keyword>
<evidence type="ECO:0000256" key="5">
    <source>
        <dbReference type="SAM" id="MobiDB-lite"/>
    </source>
</evidence>
<evidence type="ECO:0000256" key="3">
    <source>
        <dbReference type="ARBA" id="ARBA00022840"/>
    </source>
</evidence>
<keyword evidence="2 4" id="KW-0547">Nucleotide-binding</keyword>
<dbReference type="Pfam" id="PF00004">
    <property type="entry name" value="AAA"/>
    <property type="match status" value="1"/>
</dbReference>
<dbReference type="InterPro" id="IPR003959">
    <property type="entry name" value="ATPase_AAA_core"/>
</dbReference>
<dbReference type="InterPro" id="IPR050168">
    <property type="entry name" value="AAA_ATPase_domain"/>
</dbReference>
<dbReference type="Gene3D" id="1.10.8.60">
    <property type="match status" value="1"/>
</dbReference>
<dbReference type="Gene3D" id="3.40.50.300">
    <property type="entry name" value="P-loop containing nucleotide triphosphate hydrolases"/>
    <property type="match status" value="1"/>
</dbReference>
<evidence type="ECO:0000256" key="4">
    <source>
        <dbReference type="RuleBase" id="RU003651"/>
    </source>
</evidence>
<evidence type="ECO:0000313" key="7">
    <source>
        <dbReference type="EMBL" id="WAQ86381.1"/>
    </source>
</evidence>
<gene>
    <name evidence="7" type="ORF">PtA15_7A107</name>
</gene>
<dbReference type="Proteomes" id="UP001164743">
    <property type="component" value="Chromosome 7A"/>
</dbReference>
<evidence type="ECO:0000313" key="8">
    <source>
        <dbReference type="Proteomes" id="UP001164743"/>
    </source>
</evidence>
<sequence length="359" mass="39250">MFFDELDSIAKARGGSSGDAGGAGDQVLNQILTEMDGMNAKKNVFVIGATNRPDQIDPALLRPGQLDQLIYIPLPDETSRESILKAALKKSPLSLSINLRFLAQSTHGSFKFPEVEGGAGGGGGSGGAAQFGQDNKEPQDNMHAWIHRWLVTLLVEITLLTLVTNAIPLGNVATSYPQPPRYRDQFGNVPTSYPQPPGYRDQFGNVPTSYPQPPGYHDQFGNVPTSYPKPPRYRGQFGTDSGPNDLRPVNNKQEYSQEELDEVLNKVKAIKNKKKLARIGKRVNKINKPKSWLGKLFERILNFLRRKRRTPPAVGVLEQTKAVGQASVAPVVTGISLGILSAWVLCASARIADVFRIIP</sequence>
<comment type="similarity">
    <text evidence="1 4">Belongs to the AAA ATPase family.</text>
</comment>
<dbReference type="PANTHER" id="PTHR23077">
    <property type="entry name" value="AAA-FAMILY ATPASE"/>
    <property type="match status" value="1"/>
</dbReference>
<evidence type="ECO:0000256" key="2">
    <source>
        <dbReference type="ARBA" id="ARBA00022741"/>
    </source>
</evidence>